<dbReference type="AlphaFoldDB" id="A0A9P8EHW5"/>
<dbReference type="OrthoDB" id="6039950at2759"/>
<evidence type="ECO:0000256" key="5">
    <source>
        <dbReference type="ARBA" id="ARBA00022801"/>
    </source>
</evidence>
<protein>
    <recommendedName>
        <fullName evidence="3">alpha-L-fucosidase</fullName>
        <ecNumber evidence="3">3.2.1.51</ecNumber>
    </recommendedName>
</protein>
<dbReference type="PRINTS" id="PR00741">
    <property type="entry name" value="GLHYDRLASE29"/>
</dbReference>
<reference evidence="9" key="1">
    <citation type="journal article" date="2021" name="J Fungi (Basel)">
        <title>Virulence traits and population genomics of the black yeast Aureobasidium melanogenum.</title>
        <authorList>
            <person name="Cernosa A."/>
            <person name="Sun X."/>
            <person name="Gostincar C."/>
            <person name="Fang C."/>
            <person name="Gunde-Cimerman N."/>
            <person name="Song Z."/>
        </authorList>
    </citation>
    <scope>NUCLEOTIDE SEQUENCE</scope>
    <source>
        <strain evidence="9">EXF-9911</strain>
    </source>
</reference>
<evidence type="ECO:0000256" key="4">
    <source>
        <dbReference type="ARBA" id="ARBA00022729"/>
    </source>
</evidence>
<dbReference type="GO" id="GO:0006004">
    <property type="term" value="P:fucose metabolic process"/>
    <property type="evidence" value="ECO:0007669"/>
    <property type="project" value="InterPro"/>
</dbReference>
<name>A0A9P8EHW5_AURME</name>
<evidence type="ECO:0000256" key="6">
    <source>
        <dbReference type="ARBA" id="ARBA00023295"/>
    </source>
</evidence>
<dbReference type="Proteomes" id="UP000779574">
    <property type="component" value="Unassembled WGS sequence"/>
</dbReference>
<dbReference type="Gene3D" id="3.20.20.80">
    <property type="entry name" value="Glycosidases"/>
    <property type="match status" value="1"/>
</dbReference>
<dbReference type="SMART" id="SM00812">
    <property type="entry name" value="Alpha_L_fucos"/>
    <property type="match status" value="1"/>
</dbReference>
<evidence type="ECO:0000259" key="8">
    <source>
        <dbReference type="Pfam" id="PF01120"/>
    </source>
</evidence>
<dbReference type="EMBL" id="JAHFXF010000309">
    <property type="protein sequence ID" value="KAG9690424.1"/>
    <property type="molecule type" value="Genomic_DNA"/>
</dbReference>
<comment type="similarity">
    <text evidence="2">Belongs to the glycosyl hydrolase 29 family.</text>
</comment>
<comment type="function">
    <text evidence="1">Alpha-L-fucosidase is responsible for hydrolyzing the alpha-1,6-linked fucose joined to the reducing-end N-acetylglucosamine of the carbohydrate moieties of glycoproteins.</text>
</comment>
<dbReference type="GO" id="GO:0016139">
    <property type="term" value="P:glycoside catabolic process"/>
    <property type="evidence" value="ECO:0007669"/>
    <property type="project" value="TreeGrafter"/>
</dbReference>
<dbReference type="PANTHER" id="PTHR10030">
    <property type="entry name" value="ALPHA-L-FUCOSIDASE"/>
    <property type="match status" value="1"/>
</dbReference>
<feature type="signal peptide" evidence="7">
    <location>
        <begin position="1"/>
        <end position="20"/>
    </location>
</feature>
<feature type="non-terminal residue" evidence="9">
    <location>
        <position position="848"/>
    </location>
</feature>
<dbReference type="PANTHER" id="PTHR10030:SF37">
    <property type="entry name" value="ALPHA-L-FUCOSIDASE-RELATED"/>
    <property type="match status" value="1"/>
</dbReference>
<reference evidence="9" key="2">
    <citation type="submission" date="2021-08" db="EMBL/GenBank/DDBJ databases">
        <authorList>
            <person name="Gostincar C."/>
            <person name="Sun X."/>
            <person name="Song Z."/>
            <person name="Gunde-Cimerman N."/>
        </authorList>
    </citation>
    <scope>NUCLEOTIDE SEQUENCE</scope>
    <source>
        <strain evidence="9">EXF-9911</strain>
    </source>
</reference>
<evidence type="ECO:0000256" key="3">
    <source>
        <dbReference type="ARBA" id="ARBA00012662"/>
    </source>
</evidence>
<accession>A0A9P8EHW5</accession>
<feature type="chain" id="PRO_5040353684" description="alpha-L-fucosidase" evidence="7">
    <location>
        <begin position="21"/>
        <end position="848"/>
    </location>
</feature>
<keyword evidence="6" id="KW-0326">Glycosidase</keyword>
<comment type="caution">
    <text evidence="9">The sequence shown here is derived from an EMBL/GenBank/DDBJ whole genome shotgun (WGS) entry which is preliminary data.</text>
</comment>
<keyword evidence="4 7" id="KW-0732">Signal</keyword>
<dbReference type="InterPro" id="IPR057739">
    <property type="entry name" value="Glyco_hydro_29_N"/>
</dbReference>
<feature type="domain" description="Glycoside hydrolase family 29 N-terminal" evidence="8">
    <location>
        <begin position="343"/>
        <end position="704"/>
    </location>
</feature>
<dbReference type="SUPFAM" id="SSF51445">
    <property type="entry name" value="(Trans)glycosidases"/>
    <property type="match status" value="1"/>
</dbReference>
<evidence type="ECO:0000313" key="10">
    <source>
        <dbReference type="Proteomes" id="UP000779574"/>
    </source>
</evidence>
<dbReference type="EC" id="3.2.1.51" evidence="3"/>
<gene>
    <name evidence="9" type="ORF">KCU76_g8175</name>
</gene>
<dbReference type="GO" id="GO:0004560">
    <property type="term" value="F:alpha-L-fucosidase activity"/>
    <property type="evidence" value="ECO:0007669"/>
    <property type="project" value="UniProtKB-EC"/>
</dbReference>
<dbReference type="Pfam" id="PF01120">
    <property type="entry name" value="Alpha_L_fucos"/>
    <property type="match status" value="1"/>
</dbReference>
<evidence type="ECO:0000256" key="2">
    <source>
        <dbReference type="ARBA" id="ARBA00007951"/>
    </source>
</evidence>
<evidence type="ECO:0000256" key="7">
    <source>
        <dbReference type="SAM" id="SignalP"/>
    </source>
</evidence>
<proteinExistence type="inferred from homology"/>
<dbReference type="InterPro" id="IPR016286">
    <property type="entry name" value="FUC_metazoa-typ"/>
</dbReference>
<evidence type="ECO:0000313" key="9">
    <source>
        <dbReference type="EMBL" id="KAG9690424.1"/>
    </source>
</evidence>
<dbReference type="InterPro" id="IPR000933">
    <property type="entry name" value="Glyco_hydro_29"/>
</dbReference>
<evidence type="ECO:0000256" key="1">
    <source>
        <dbReference type="ARBA" id="ARBA00004071"/>
    </source>
</evidence>
<keyword evidence="5 9" id="KW-0378">Hydrolase</keyword>
<sequence length="848" mass="92697">MSASTSLKLAVLGFLPLALGQGGLVINPKNAGLQVGSHPASVPIDLSSMVNNRAFAMTPGDANFDGIHSGYPAQYLPDSNFTYAGINYIFPEYKTSGDDNVLAQGQVVTPPRGRYSSISMLVAAESAVATGYVNVTYTDNTTSSGPVLVDPFWSWPYPYGGDIVFPYYLTNSSIDYNRSMIYQSVNWLDSTKEVSSVTLPNVTSGAATGPGGAAQNTRLHIFAVSLVSASGSGISLEIQQARSTQLWMEGTNKTQIFETIIVNTGDDWVLANNSVKVTVEALGVRTVQPGVINRLRPGDRAIVRVGVINPDGTEPGTTGEATLRITGVGVQASTTFNATFGIGTYEATYESIYTHESPTWYTGGKYGIFIHWGVYAVPGWGNSGKKEQYAEWYWWYMNQGIDSSNPADFYQYNLATYGPDHAYDDFIQNFTTGHYDPKEWVDLFADAGAQYFVQVSKHHEGYALFDIPSNITKRTSVAQVPHKNLLQMLFDAADQYQPHLHKATYFSLPEWFHPDYKKYGFGDSTGAAWPGGLALNPYTNQTLPYTGYVPVDDFVSDLILPEMQILAQMGTEIMWCDIGGPNLTAEFSAEYFNNMAAQGKQVLINNRCGLPGDFDTPEYARYEAVQMRKWESNLGMDPFSYGYNRATPVSAYITPAEIVTSLIDITSKNGNFLLDIGPQANGTIVDIEQQNLRAAGKWIKSHGEAIFNTTYWFITPEEGDTIRFTQTPDAFYILTLYPPNSTLVLDSPVPYVSGDQITVVGGNMSGSVVPSRLLGNGSLELTISDAVIHGDEYSWVFKIPFGGVAAANATYSGSPPPAQQTTSGARNWSLHWMSLIPSVLLGLLLWLE</sequence>
<dbReference type="InterPro" id="IPR017853">
    <property type="entry name" value="GH"/>
</dbReference>
<organism evidence="9 10">
    <name type="scientific">Aureobasidium melanogenum</name>
    <name type="common">Aureobasidium pullulans var. melanogenum</name>
    <dbReference type="NCBI Taxonomy" id="46634"/>
    <lineage>
        <taxon>Eukaryota</taxon>
        <taxon>Fungi</taxon>
        <taxon>Dikarya</taxon>
        <taxon>Ascomycota</taxon>
        <taxon>Pezizomycotina</taxon>
        <taxon>Dothideomycetes</taxon>
        <taxon>Dothideomycetidae</taxon>
        <taxon>Dothideales</taxon>
        <taxon>Saccotheciaceae</taxon>
        <taxon>Aureobasidium</taxon>
    </lineage>
</organism>